<dbReference type="InterPro" id="IPR042099">
    <property type="entry name" value="ANL_N_sf"/>
</dbReference>
<feature type="region of interest" description="Disordered" evidence="1">
    <location>
        <begin position="492"/>
        <end position="549"/>
    </location>
</feature>
<evidence type="ECO:0000259" key="2">
    <source>
        <dbReference type="Pfam" id="PF00501"/>
    </source>
</evidence>
<proteinExistence type="predicted"/>
<dbReference type="SUPFAM" id="SSF56801">
    <property type="entry name" value="Acetyl-CoA synthetase-like"/>
    <property type="match status" value="1"/>
</dbReference>
<sequence length="549" mass="58008">MRLLNDVLAELTARHADSPAVGDSGRVLTYRELADAATAFGTAIDSWWRSDGAANRAAEHGGRARAGICAANSAGYVVAYAGLLRAGMVPFLLDPALGAHELAAVTADCGIDLYVSDRTLPPGLPGAVITEIGGMRVTAMPARPPRPELLDTTEVCRFTSGSTGSPRCIEFSGAAVLGAALSWREATGLGAGERVLCFAGLFNGLAFNTSLLATFLAGASLWVPSGLPSSGHVVRFLREIEPTRLTGFPALYESLLRRDQSVPELAGLRSALSSAAPLSPRTAAELRRRHGLAVCDYYGVAEAGPLTYDPDPAPGRGLGYPLPGVEFAFGAPGHSDTSVRVRSRSMGSRYLNAAGLLESRLDAEGFYLTGDEGLIEDGRLVLRGRTGKGINIGGRKIDPVEVQEALRRCGAADALVLATVKKNGDPVLVALVDGVQGATERELRARCLGLLAAHKVPERIFTVPRLPRGGAGKPRLGAAQALVADLIQQHENDALRERPGTHRAERPTATPEAEPSFRHTTPPQPNRGELDARIPAAPPAHRRTRRRSE</sequence>
<feature type="compositionally biased region" description="Basic and acidic residues" evidence="1">
    <location>
        <begin position="492"/>
        <end position="506"/>
    </location>
</feature>
<dbReference type="CDD" id="cd04433">
    <property type="entry name" value="AFD_class_I"/>
    <property type="match status" value="1"/>
</dbReference>
<keyword evidence="4" id="KW-1185">Reference proteome</keyword>
<accession>A0ABV5L5R3</accession>
<comment type="caution">
    <text evidence="3">The sequence shown here is derived from an EMBL/GenBank/DDBJ whole genome shotgun (WGS) entry which is preliminary data.</text>
</comment>
<dbReference type="Gene3D" id="3.40.50.12780">
    <property type="entry name" value="N-terminal domain of ligase-like"/>
    <property type="match status" value="1"/>
</dbReference>
<name>A0ABV5L5R3_9ACTN</name>
<dbReference type="PANTHER" id="PTHR43767">
    <property type="entry name" value="LONG-CHAIN-FATTY-ACID--COA LIGASE"/>
    <property type="match status" value="1"/>
</dbReference>
<feature type="domain" description="AMP-dependent synthetase/ligase" evidence="2">
    <location>
        <begin position="12"/>
        <end position="327"/>
    </location>
</feature>
<dbReference type="Gene3D" id="3.30.300.30">
    <property type="match status" value="1"/>
</dbReference>
<evidence type="ECO:0000313" key="4">
    <source>
        <dbReference type="Proteomes" id="UP001589753"/>
    </source>
</evidence>
<protein>
    <submittedName>
        <fullName evidence="3">Class I adenylate-forming enzyme family protein</fullName>
    </submittedName>
</protein>
<dbReference type="InterPro" id="IPR000873">
    <property type="entry name" value="AMP-dep_synth/lig_dom"/>
</dbReference>
<gene>
    <name evidence="3" type="ORF">ACFFUA_08565</name>
</gene>
<dbReference type="PANTHER" id="PTHR43767:SF1">
    <property type="entry name" value="NONRIBOSOMAL PEPTIDE SYNTHASE PES1 (EUROFUNG)-RELATED"/>
    <property type="match status" value="1"/>
</dbReference>
<evidence type="ECO:0000313" key="3">
    <source>
        <dbReference type="EMBL" id="MFB9347514.1"/>
    </source>
</evidence>
<dbReference type="InterPro" id="IPR045851">
    <property type="entry name" value="AMP-bd_C_sf"/>
</dbReference>
<feature type="compositionally biased region" description="Basic residues" evidence="1">
    <location>
        <begin position="540"/>
        <end position="549"/>
    </location>
</feature>
<reference evidence="3 4" key="1">
    <citation type="submission" date="2024-09" db="EMBL/GenBank/DDBJ databases">
        <authorList>
            <person name="Sun Q."/>
            <person name="Mori K."/>
        </authorList>
    </citation>
    <scope>NUCLEOTIDE SEQUENCE [LARGE SCALE GENOMIC DNA]</scope>
    <source>
        <strain evidence="3 4">JCM 9767</strain>
    </source>
</reference>
<evidence type="ECO:0000256" key="1">
    <source>
        <dbReference type="SAM" id="MobiDB-lite"/>
    </source>
</evidence>
<organism evidence="3 4">
    <name type="scientific">Streptomyces heliomycini</name>
    <dbReference type="NCBI Taxonomy" id="284032"/>
    <lineage>
        <taxon>Bacteria</taxon>
        <taxon>Bacillati</taxon>
        <taxon>Actinomycetota</taxon>
        <taxon>Actinomycetes</taxon>
        <taxon>Kitasatosporales</taxon>
        <taxon>Streptomycetaceae</taxon>
        <taxon>Streptomyces</taxon>
    </lineage>
</organism>
<dbReference type="Pfam" id="PF00501">
    <property type="entry name" value="AMP-binding"/>
    <property type="match status" value="1"/>
</dbReference>
<dbReference type="Proteomes" id="UP001589753">
    <property type="component" value="Unassembled WGS sequence"/>
</dbReference>
<dbReference type="RefSeq" id="WP_366482664.1">
    <property type="nucleotide sequence ID" value="NZ_JBHMDI010000014.1"/>
</dbReference>
<dbReference type="InterPro" id="IPR050237">
    <property type="entry name" value="ATP-dep_AMP-bd_enzyme"/>
</dbReference>
<dbReference type="EMBL" id="JBHMDI010000014">
    <property type="protein sequence ID" value="MFB9347514.1"/>
    <property type="molecule type" value="Genomic_DNA"/>
</dbReference>